<dbReference type="HOGENOM" id="CLU_3249898_0_0_4"/>
<gene>
    <name evidence="1" type="ORF">LT85_1940</name>
</gene>
<evidence type="ECO:0000313" key="2">
    <source>
        <dbReference type="Proteomes" id="UP000030302"/>
    </source>
</evidence>
<accession>A0A0A1F8N5</accession>
<dbReference type="Proteomes" id="UP000030302">
    <property type="component" value="Chromosome"/>
</dbReference>
<proteinExistence type="predicted"/>
<dbReference type="AlphaFoldDB" id="A0A0A1F8N5"/>
<reference evidence="2" key="1">
    <citation type="journal article" date="2014" name="Soil Biol. Biochem.">
        <title>Structure and function of bacterial communities in ageing soils: Insights from the Mendocino ecological staircase.</title>
        <authorList>
            <person name="Uroz S."/>
            <person name="Tech J.J."/>
            <person name="Sawaya N.A."/>
            <person name="Frey-Klett P."/>
            <person name="Leveau J.H.J."/>
        </authorList>
    </citation>
    <scope>NUCLEOTIDE SEQUENCE [LARGE SCALE GENOMIC DNA]</scope>
    <source>
        <strain evidence="2">Cal35</strain>
    </source>
</reference>
<organism evidence="1 2">
    <name type="scientific">Collimonas arenae</name>
    <dbReference type="NCBI Taxonomy" id="279058"/>
    <lineage>
        <taxon>Bacteria</taxon>
        <taxon>Pseudomonadati</taxon>
        <taxon>Pseudomonadota</taxon>
        <taxon>Betaproteobacteria</taxon>
        <taxon>Burkholderiales</taxon>
        <taxon>Oxalobacteraceae</taxon>
        <taxon>Collimonas</taxon>
    </lineage>
</organism>
<keyword evidence="2" id="KW-1185">Reference proteome</keyword>
<dbReference type="EMBL" id="CP009962">
    <property type="protein sequence ID" value="AIY41098.1"/>
    <property type="molecule type" value="Genomic_DNA"/>
</dbReference>
<evidence type="ECO:0000313" key="1">
    <source>
        <dbReference type="EMBL" id="AIY41098.1"/>
    </source>
</evidence>
<sequence>MTKYPTNGEQVNTGVNELAGGAMPQIVEVNMWHPANCPGALE</sequence>
<name>A0A0A1F8N5_9BURK</name>
<dbReference type="KEGG" id="care:LT85_1940"/>
<protein>
    <submittedName>
        <fullName evidence="1">Uncharacterized protein</fullName>
    </submittedName>
</protein>